<dbReference type="GeneID" id="190545"/>
<sequence length="25" mass="3234">MMTRLTRLVEQRKRRRIRRSSMKED</sequence>
<gene>
    <name evidence="2" type="ORF">CELE_Y69A2AR.24</name>
    <name evidence="2 4" type="ORF">Y69A2AR.24</name>
</gene>
<reference evidence="2 3" key="1">
    <citation type="journal article" date="1998" name="Science">
        <title>Genome sequence of the nematode C. elegans: a platform for investigating biology.</title>
        <authorList>
            <consortium name="The C. elegans sequencing consortium"/>
            <person name="Sulson J.E."/>
            <person name="Waterston R."/>
        </authorList>
    </citation>
    <scope>NUCLEOTIDE SEQUENCE [LARGE SCALE GENOMIC DNA]</scope>
    <source>
        <strain evidence="2 3">Bristol N2</strain>
    </source>
</reference>
<organism evidence="2 3">
    <name type="scientific">Caenorhabditis elegans</name>
    <dbReference type="NCBI Taxonomy" id="6239"/>
    <lineage>
        <taxon>Eukaryota</taxon>
        <taxon>Metazoa</taxon>
        <taxon>Ecdysozoa</taxon>
        <taxon>Nematoda</taxon>
        <taxon>Chromadorea</taxon>
        <taxon>Rhabditida</taxon>
        <taxon>Rhabditina</taxon>
        <taxon>Rhabditomorpha</taxon>
        <taxon>Rhabditoidea</taxon>
        <taxon>Rhabditidae</taxon>
        <taxon>Peloderinae</taxon>
        <taxon>Caenorhabditis</taxon>
    </lineage>
</organism>
<feature type="compositionally biased region" description="Basic residues" evidence="1">
    <location>
        <begin position="12"/>
        <end position="25"/>
    </location>
</feature>
<dbReference type="CTD" id="190545"/>
<dbReference type="Proteomes" id="UP000001940">
    <property type="component" value="Chromosome IV"/>
</dbReference>
<feature type="region of interest" description="Disordered" evidence="1">
    <location>
        <begin position="1"/>
        <end position="25"/>
    </location>
</feature>
<evidence type="ECO:0000313" key="3">
    <source>
        <dbReference type="Proteomes" id="UP000001940"/>
    </source>
</evidence>
<keyword evidence="3" id="KW-1185">Reference proteome</keyword>
<dbReference type="InParanoid" id="U4PS51"/>
<name>U4PS51_CAEEL</name>
<dbReference type="WormBase" id="Y69A2AR.24">
    <property type="protein sequence ID" value="CE48921"/>
    <property type="gene ID" value="WBGene00022095"/>
</dbReference>
<dbReference type="AlphaFoldDB" id="U4PS51"/>
<dbReference type="AGR" id="WB:WBGene00022095"/>
<accession>U4PS51</accession>
<dbReference type="KEGG" id="cel:CELE_Y69A2AR.24"/>
<dbReference type="EMBL" id="BX284604">
    <property type="protein sequence ID" value="CDH93415.1"/>
    <property type="molecule type" value="Genomic_DNA"/>
</dbReference>
<dbReference type="RefSeq" id="NP_001294611.1">
    <property type="nucleotide sequence ID" value="NM_001307682.1"/>
</dbReference>
<proteinExistence type="predicted"/>
<evidence type="ECO:0000313" key="2">
    <source>
        <dbReference type="EMBL" id="CDH93415.1"/>
    </source>
</evidence>
<evidence type="ECO:0000256" key="1">
    <source>
        <dbReference type="SAM" id="MobiDB-lite"/>
    </source>
</evidence>
<protein>
    <submittedName>
        <fullName evidence="2">Uncharacterized protein</fullName>
    </submittedName>
</protein>
<dbReference type="HOGENOM" id="CLU_221822_0_0_1"/>
<evidence type="ECO:0000313" key="4">
    <source>
        <dbReference type="WormBase" id="Y69A2AR.24"/>
    </source>
</evidence>